<name>A0A6S7KR59_PARCT</name>
<evidence type="ECO:0000256" key="1">
    <source>
        <dbReference type="SAM" id="MobiDB-lite"/>
    </source>
</evidence>
<evidence type="ECO:0000313" key="3">
    <source>
        <dbReference type="Proteomes" id="UP001152795"/>
    </source>
</evidence>
<organism evidence="2 3">
    <name type="scientific">Paramuricea clavata</name>
    <name type="common">Red gorgonian</name>
    <name type="synonym">Violescent sea-whip</name>
    <dbReference type="NCBI Taxonomy" id="317549"/>
    <lineage>
        <taxon>Eukaryota</taxon>
        <taxon>Metazoa</taxon>
        <taxon>Cnidaria</taxon>
        <taxon>Anthozoa</taxon>
        <taxon>Octocorallia</taxon>
        <taxon>Malacalcyonacea</taxon>
        <taxon>Plexauridae</taxon>
        <taxon>Paramuricea</taxon>
    </lineage>
</organism>
<reference evidence="2" key="1">
    <citation type="submission" date="2020-04" db="EMBL/GenBank/DDBJ databases">
        <authorList>
            <person name="Alioto T."/>
            <person name="Alioto T."/>
            <person name="Gomez Garrido J."/>
        </authorList>
    </citation>
    <scope>NUCLEOTIDE SEQUENCE</scope>
    <source>
        <strain evidence="2">A484AB</strain>
    </source>
</reference>
<feature type="non-terminal residue" evidence="2">
    <location>
        <position position="1"/>
    </location>
</feature>
<gene>
    <name evidence="2" type="ORF">PACLA_8A016988</name>
</gene>
<proteinExistence type="predicted"/>
<evidence type="ECO:0000313" key="2">
    <source>
        <dbReference type="EMBL" id="CAB4044680.1"/>
    </source>
</evidence>
<accession>A0A6S7KR59</accession>
<dbReference type="EMBL" id="CACRXK020035798">
    <property type="protein sequence ID" value="CAB4044680.1"/>
    <property type="molecule type" value="Genomic_DNA"/>
</dbReference>
<sequence>HRVDASGRKTRNRKQIVPSRISTEKNSSKSSTYKHKPLPTTLNTCDILAPAINLLLPPFDNDPKEGDIDSLVKMLPRSLQPDNDVLCAEVELTLFRNHFRENKLDTETIAEAARLAMKFEKLTYFL</sequence>
<keyword evidence="3" id="KW-1185">Reference proteome</keyword>
<dbReference type="AlphaFoldDB" id="A0A6S7KR59"/>
<feature type="region of interest" description="Disordered" evidence="1">
    <location>
        <begin position="1"/>
        <end position="37"/>
    </location>
</feature>
<comment type="caution">
    <text evidence="2">The sequence shown here is derived from an EMBL/GenBank/DDBJ whole genome shotgun (WGS) entry which is preliminary data.</text>
</comment>
<dbReference type="Proteomes" id="UP001152795">
    <property type="component" value="Unassembled WGS sequence"/>
</dbReference>
<protein>
    <submittedName>
        <fullName evidence="2">Uncharacterized protein</fullName>
    </submittedName>
</protein>